<dbReference type="Proteomes" id="UP000179145">
    <property type="component" value="Chromosome"/>
</dbReference>
<accession>A0A1D8UQZ8</accession>
<dbReference type="AlphaFoldDB" id="A0A1D8UQZ8"/>
<dbReference type="EMBL" id="CP014674">
    <property type="protein sequence ID" value="AOX16069.1"/>
    <property type="molecule type" value="Genomic_DNA"/>
</dbReference>
<organism evidence="1 2">
    <name type="scientific">Kozakia baliensis</name>
    <dbReference type="NCBI Taxonomy" id="153496"/>
    <lineage>
        <taxon>Bacteria</taxon>
        <taxon>Pseudomonadati</taxon>
        <taxon>Pseudomonadota</taxon>
        <taxon>Alphaproteobacteria</taxon>
        <taxon>Acetobacterales</taxon>
        <taxon>Acetobacteraceae</taxon>
        <taxon>Kozakia</taxon>
    </lineage>
</organism>
<dbReference type="KEGG" id="kba:A0U89_01745"/>
<dbReference type="STRING" id="153496.A0U89_01745"/>
<keyword evidence="2" id="KW-1185">Reference proteome</keyword>
<reference evidence="1 2" key="1">
    <citation type="journal article" date="2016" name="Microb. Cell Fact.">
        <title>Dissection of exopolysaccharide biosynthesis in Kozakia baliensis.</title>
        <authorList>
            <person name="Brandt J.U."/>
            <person name="Jakob F."/>
            <person name="Behr J."/>
            <person name="Geissler A.J."/>
            <person name="Vogel R.F."/>
        </authorList>
    </citation>
    <scope>NUCLEOTIDE SEQUENCE [LARGE SCALE GENOMIC DNA]</scope>
    <source>
        <strain evidence="1 2">DSM 14400</strain>
    </source>
</reference>
<sequence length="163" mass="17477">MMKILMTLFTLLTATHAQARPDDSAAPRMDSVSLTKQLETDGPKVTAERLTQSHNWAILARDIARDDASLPPPLLNSLLSRAPADVTPMLQAALRTRLQHDALDGLSVIVPASSSPFAGAAICGNGTPSWQKRIAPMVTETHNVVLALQRQDCLNALKTHPAG</sequence>
<evidence type="ECO:0000313" key="2">
    <source>
        <dbReference type="Proteomes" id="UP000179145"/>
    </source>
</evidence>
<name>A0A1D8UQZ8_9PROT</name>
<gene>
    <name evidence="1" type="ORF">A0U89_01745</name>
</gene>
<protein>
    <submittedName>
        <fullName evidence="1">Uncharacterized protein</fullName>
    </submittedName>
</protein>
<evidence type="ECO:0000313" key="1">
    <source>
        <dbReference type="EMBL" id="AOX16069.1"/>
    </source>
</evidence>
<proteinExistence type="predicted"/>